<name>A0A9D2QIB2_9FIRM</name>
<gene>
    <name evidence="2" type="ORF">H9926_08600</name>
</gene>
<reference evidence="2" key="2">
    <citation type="submission" date="2021-04" db="EMBL/GenBank/DDBJ databases">
        <authorList>
            <person name="Gilroy R."/>
        </authorList>
    </citation>
    <scope>NUCLEOTIDE SEQUENCE</scope>
    <source>
        <strain evidence="2">ChiBcec1-1630</strain>
    </source>
</reference>
<accession>A0A9D2QIB2</accession>
<feature type="domain" description="DUF362" evidence="1">
    <location>
        <begin position="45"/>
        <end position="257"/>
    </location>
</feature>
<dbReference type="Gene3D" id="3.40.50.11440">
    <property type="match status" value="1"/>
</dbReference>
<organism evidence="2 3">
    <name type="scientific">Candidatus Eisenbergiella intestinigallinarum</name>
    <dbReference type="NCBI Taxonomy" id="2838549"/>
    <lineage>
        <taxon>Bacteria</taxon>
        <taxon>Bacillati</taxon>
        <taxon>Bacillota</taxon>
        <taxon>Clostridia</taxon>
        <taxon>Lachnospirales</taxon>
        <taxon>Lachnospiraceae</taxon>
        <taxon>Eisenbergiella</taxon>
    </lineage>
</organism>
<dbReference type="EMBL" id="DWVS01000210">
    <property type="protein sequence ID" value="HJC88059.1"/>
    <property type="molecule type" value="Genomic_DNA"/>
</dbReference>
<dbReference type="InterPro" id="IPR007160">
    <property type="entry name" value="DUF362"/>
</dbReference>
<protein>
    <submittedName>
        <fullName evidence="2">DUF362 domain-containing protein</fullName>
    </submittedName>
</protein>
<sequence>MIALSALEHQTEDAASTVYFTSEITPEAMIAAYEALGVELSGENIAVKLSTGEPPASNYLDPELIAGLVHQVDGTIVENNTAYGGQRASTAMHYQVAEDHGFTDIADFVVLDEDGSVSIPVEGGTQLTENLVGAHFPEYDGYLVLSHFKGHAMAGFGGAIKNISIGMASQEGKCLIHTAGESHTSPWGGEQDPFTESMAEAGKSVVDALDGNILFVSVMNHLSIDCDCDGNPAEPDMHDMGILASTDPVALDQACVDMVYASQDDTASLIQRMESRNAVHVLEHGEEIGLGSRTYRMVSIDG</sequence>
<evidence type="ECO:0000313" key="2">
    <source>
        <dbReference type="EMBL" id="HJC88059.1"/>
    </source>
</evidence>
<evidence type="ECO:0000259" key="1">
    <source>
        <dbReference type="Pfam" id="PF04015"/>
    </source>
</evidence>
<evidence type="ECO:0000313" key="3">
    <source>
        <dbReference type="Proteomes" id="UP000823922"/>
    </source>
</evidence>
<comment type="caution">
    <text evidence="2">The sequence shown here is derived from an EMBL/GenBank/DDBJ whole genome shotgun (WGS) entry which is preliminary data.</text>
</comment>
<dbReference type="AlphaFoldDB" id="A0A9D2QIB2"/>
<reference evidence="2" key="1">
    <citation type="journal article" date="2021" name="PeerJ">
        <title>Extensive microbial diversity within the chicken gut microbiome revealed by metagenomics and culture.</title>
        <authorList>
            <person name="Gilroy R."/>
            <person name="Ravi A."/>
            <person name="Getino M."/>
            <person name="Pursley I."/>
            <person name="Horton D.L."/>
            <person name="Alikhan N.F."/>
            <person name="Baker D."/>
            <person name="Gharbi K."/>
            <person name="Hall N."/>
            <person name="Watson M."/>
            <person name="Adriaenssens E.M."/>
            <person name="Foster-Nyarko E."/>
            <person name="Jarju S."/>
            <person name="Secka A."/>
            <person name="Antonio M."/>
            <person name="Oren A."/>
            <person name="Chaudhuri R.R."/>
            <person name="La Ragione R."/>
            <person name="Hildebrand F."/>
            <person name="Pallen M.J."/>
        </authorList>
    </citation>
    <scope>NUCLEOTIDE SEQUENCE</scope>
    <source>
        <strain evidence="2">ChiBcec1-1630</strain>
    </source>
</reference>
<dbReference type="Pfam" id="PF04015">
    <property type="entry name" value="DUF362"/>
    <property type="match status" value="1"/>
</dbReference>
<dbReference type="Proteomes" id="UP000823922">
    <property type="component" value="Unassembled WGS sequence"/>
</dbReference>
<proteinExistence type="predicted"/>